<protein>
    <recommendedName>
        <fullName evidence="4">Adhesin domain-containing protein</fullName>
    </recommendedName>
</protein>
<evidence type="ECO:0000256" key="1">
    <source>
        <dbReference type="SAM" id="MobiDB-lite"/>
    </source>
</evidence>
<keyword evidence="3" id="KW-1185">Reference proteome</keyword>
<proteinExistence type="predicted"/>
<evidence type="ECO:0008006" key="4">
    <source>
        <dbReference type="Google" id="ProtNLM"/>
    </source>
</evidence>
<reference evidence="2" key="1">
    <citation type="journal article" date="2024" name="Int. J. Syst. Evol. Microbiol.">
        <title>Brooklawnia propionicigenes sp. nov., a facultatively anaerobic, propionate-producing bacterium isolated from a methanogenic reactor treating waste from cattle farms.</title>
        <authorList>
            <person name="Akita Y."/>
            <person name="Ueki A."/>
            <person name="Tonouchi A."/>
            <person name="Sugawara Y."/>
            <person name="Honma S."/>
            <person name="Kaku N."/>
            <person name="Ueki K."/>
        </authorList>
    </citation>
    <scope>NUCLEOTIDE SEQUENCE</scope>
    <source>
        <strain evidence="2">SH051</strain>
    </source>
</reference>
<name>A0AAN0KAP1_9ACTN</name>
<feature type="region of interest" description="Disordered" evidence="1">
    <location>
        <begin position="17"/>
        <end position="121"/>
    </location>
</feature>
<accession>A0AAN0KAP1</accession>
<sequence length="396" mass="41110">MSDSAELNRILSDLADGTIDADQAARRIADLDRPAERPQVSPESLYDSRPARALADDSADADETAEQSAPASSDDAGRAEDQAAEAPGEPDEASSVDDGSAPDAESPTHETGPAGGPSEHNLFDIQLDDVAAVAGEVFRDAGDIARGAWQRLGEFASSVLPGDIAAAVPEPPHFAPPPGAPRPAAGKAVEKLIVRSVGRRVRIVGDQRIATISVDGPHTVRRQGTTLEISTEGELGINTSGFSLVRPPRSVDDLRVLGFGKELTVRVNPSIAVDAEVTGNKLTTVGVPRLGSIRVSVGQASLSDVVEVSDALIQAGSASLAGPLSEGRSRIKVESGNLSVRLTHGANVTVRSQTQLGRISWPGDSQATLDEYVVGNGSAQLEIGVVMGRVVIKVDD</sequence>
<gene>
    <name evidence="2" type="ORF">brsh051_07260</name>
</gene>
<dbReference type="EMBL" id="AP028056">
    <property type="protein sequence ID" value="BEH01445.1"/>
    <property type="molecule type" value="Genomic_DNA"/>
</dbReference>
<feature type="compositionally biased region" description="Basic and acidic residues" evidence="1">
    <location>
        <begin position="23"/>
        <end position="36"/>
    </location>
</feature>
<dbReference type="KEGG" id="broo:brsh051_07260"/>
<dbReference type="AlphaFoldDB" id="A0AAN0KAP1"/>
<evidence type="ECO:0000313" key="3">
    <source>
        <dbReference type="Proteomes" id="UP001431656"/>
    </source>
</evidence>
<evidence type="ECO:0000313" key="2">
    <source>
        <dbReference type="EMBL" id="BEH01445.1"/>
    </source>
</evidence>
<organism evidence="2 3">
    <name type="scientific">Brooklawnia propionicigenes</name>
    <dbReference type="NCBI Taxonomy" id="3041175"/>
    <lineage>
        <taxon>Bacteria</taxon>
        <taxon>Bacillati</taxon>
        <taxon>Actinomycetota</taxon>
        <taxon>Actinomycetes</taxon>
        <taxon>Propionibacteriales</taxon>
        <taxon>Propionibacteriaceae</taxon>
        <taxon>Brooklawnia</taxon>
    </lineage>
</organism>
<dbReference type="Proteomes" id="UP001431656">
    <property type="component" value="Chromosome"/>
</dbReference>
<dbReference type="RefSeq" id="WP_286267672.1">
    <property type="nucleotide sequence ID" value="NZ_AP028056.1"/>
</dbReference>